<proteinExistence type="predicted"/>
<accession>A0ABV0ZHK0</accession>
<protein>
    <submittedName>
        <fullName evidence="1">Uncharacterized protein</fullName>
    </submittedName>
</protein>
<evidence type="ECO:0000313" key="2">
    <source>
        <dbReference type="Proteomes" id="UP001469553"/>
    </source>
</evidence>
<keyword evidence="2" id="KW-1185">Reference proteome</keyword>
<gene>
    <name evidence="1" type="ORF">AMECASPLE_039353</name>
</gene>
<feature type="non-terminal residue" evidence="1">
    <location>
        <position position="1"/>
    </location>
</feature>
<name>A0ABV0ZHK0_9TELE</name>
<organism evidence="1 2">
    <name type="scientific">Ameca splendens</name>
    <dbReference type="NCBI Taxonomy" id="208324"/>
    <lineage>
        <taxon>Eukaryota</taxon>
        <taxon>Metazoa</taxon>
        <taxon>Chordata</taxon>
        <taxon>Craniata</taxon>
        <taxon>Vertebrata</taxon>
        <taxon>Euteleostomi</taxon>
        <taxon>Actinopterygii</taxon>
        <taxon>Neopterygii</taxon>
        <taxon>Teleostei</taxon>
        <taxon>Neoteleostei</taxon>
        <taxon>Acanthomorphata</taxon>
        <taxon>Ovalentaria</taxon>
        <taxon>Atherinomorphae</taxon>
        <taxon>Cyprinodontiformes</taxon>
        <taxon>Goodeidae</taxon>
        <taxon>Ameca</taxon>
    </lineage>
</organism>
<reference evidence="1 2" key="1">
    <citation type="submission" date="2021-06" db="EMBL/GenBank/DDBJ databases">
        <authorList>
            <person name="Palmer J.M."/>
        </authorList>
    </citation>
    <scope>NUCLEOTIDE SEQUENCE [LARGE SCALE GENOMIC DNA]</scope>
    <source>
        <strain evidence="1 2">AS_MEX2019</strain>
        <tissue evidence="1">Muscle</tissue>
    </source>
</reference>
<sequence length="77" mass="8769">RALESMSGETVTVLVTTWMLPRPATDGLCLWYGKELSIFAKLASIVPRRFLRPDSLSSWRFVNNELLPTLSRPCLFL</sequence>
<dbReference type="EMBL" id="JAHRIP010064568">
    <property type="protein sequence ID" value="MEQ2305590.1"/>
    <property type="molecule type" value="Genomic_DNA"/>
</dbReference>
<evidence type="ECO:0000313" key="1">
    <source>
        <dbReference type="EMBL" id="MEQ2305590.1"/>
    </source>
</evidence>
<comment type="caution">
    <text evidence="1">The sequence shown here is derived from an EMBL/GenBank/DDBJ whole genome shotgun (WGS) entry which is preliminary data.</text>
</comment>
<dbReference type="Proteomes" id="UP001469553">
    <property type="component" value="Unassembled WGS sequence"/>
</dbReference>